<comment type="caution">
    <text evidence="3">The sequence shown here is derived from an EMBL/GenBank/DDBJ whole genome shotgun (WGS) entry which is preliminary data.</text>
</comment>
<sequence length="126" mass="13220">MLPQVMSTGIKWFQVASLGDLLILILAILLIARVATWLASNPRVFMAISSMLDCAVLGALAGALIGSVWSLYDWQFLLRDLQIFFGAWIGGVGGLLGLLVSHAGNAGSGTQSSKGDNEPTTESAGQ</sequence>
<feature type="compositionally biased region" description="Polar residues" evidence="1">
    <location>
        <begin position="108"/>
        <end position="126"/>
    </location>
</feature>
<keyword evidence="2" id="KW-0812">Transmembrane</keyword>
<evidence type="ECO:0000256" key="2">
    <source>
        <dbReference type="SAM" id="Phobius"/>
    </source>
</evidence>
<feature type="transmembrane region" description="Helical" evidence="2">
    <location>
        <begin position="44"/>
        <end position="69"/>
    </location>
</feature>
<feature type="region of interest" description="Disordered" evidence="1">
    <location>
        <begin position="106"/>
        <end position="126"/>
    </location>
</feature>
<reference evidence="3 4" key="1">
    <citation type="journal article" date="2016" name="Nat. Commun.">
        <title>Thousands of microbial genomes shed light on interconnected biogeochemical processes in an aquifer system.</title>
        <authorList>
            <person name="Anantharaman K."/>
            <person name="Brown C.T."/>
            <person name="Hug L.A."/>
            <person name="Sharon I."/>
            <person name="Castelle C.J."/>
            <person name="Probst A.J."/>
            <person name="Thomas B.C."/>
            <person name="Singh A."/>
            <person name="Wilkins M.J."/>
            <person name="Karaoz U."/>
            <person name="Brodie E.L."/>
            <person name="Williams K.H."/>
            <person name="Hubbard S.S."/>
            <person name="Banfield J.F."/>
        </authorList>
    </citation>
    <scope>NUCLEOTIDE SEQUENCE [LARGE SCALE GENOMIC DNA]</scope>
</reference>
<evidence type="ECO:0000313" key="3">
    <source>
        <dbReference type="EMBL" id="OGK37632.1"/>
    </source>
</evidence>
<protein>
    <submittedName>
        <fullName evidence="3">Uncharacterized protein</fullName>
    </submittedName>
</protein>
<gene>
    <name evidence="3" type="ORF">A3F32_01980</name>
</gene>
<evidence type="ECO:0000313" key="4">
    <source>
        <dbReference type="Proteomes" id="UP000178076"/>
    </source>
</evidence>
<feature type="transmembrane region" description="Helical" evidence="2">
    <location>
        <begin position="12"/>
        <end position="32"/>
    </location>
</feature>
<keyword evidence="2" id="KW-1133">Transmembrane helix</keyword>
<dbReference type="Proteomes" id="UP000178076">
    <property type="component" value="Unassembled WGS sequence"/>
</dbReference>
<keyword evidence="2" id="KW-0472">Membrane</keyword>
<name>A0A1F7I302_9BACT</name>
<accession>A0A1F7I302</accession>
<organism evidence="3 4">
    <name type="scientific">Candidatus Roizmanbacteria bacterium RIFCSPHIGHO2_12_FULL_42_10</name>
    <dbReference type="NCBI Taxonomy" id="1802053"/>
    <lineage>
        <taxon>Bacteria</taxon>
        <taxon>Candidatus Roizmaniibacteriota</taxon>
    </lineage>
</organism>
<evidence type="ECO:0000256" key="1">
    <source>
        <dbReference type="SAM" id="MobiDB-lite"/>
    </source>
</evidence>
<dbReference type="EMBL" id="MGAD01000042">
    <property type="protein sequence ID" value="OGK37632.1"/>
    <property type="molecule type" value="Genomic_DNA"/>
</dbReference>
<proteinExistence type="predicted"/>
<dbReference type="AlphaFoldDB" id="A0A1F7I302"/>
<feature type="transmembrane region" description="Helical" evidence="2">
    <location>
        <begin position="81"/>
        <end position="100"/>
    </location>
</feature>